<name>A0A5S4EQP9_9PROT</name>
<sequence>MLQKQLERRFGPLPNWVHERLGQATPEQLETWGLDLLDAAGLDEVFKAH</sequence>
<keyword evidence="3" id="KW-1185">Reference proteome</keyword>
<dbReference type="EMBL" id="SWAD01000020">
    <property type="protein sequence ID" value="TMQ77685.1"/>
    <property type="molecule type" value="Genomic_DNA"/>
</dbReference>
<evidence type="ECO:0000259" key="1">
    <source>
        <dbReference type="Pfam" id="PF14261"/>
    </source>
</evidence>
<organism evidence="2 3">
    <name type="scientific">Candidatus Accumulibacter phosphatis</name>
    <dbReference type="NCBI Taxonomy" id="327160"/>
    <lineage>
        <taxon>Bacteria</taxon>
        <taxon>Pseudomonadati</taxon>
        <taxon>Pseudomonadota</taxon>
        <taxon>Betaproteobacteria</taxon>
        <taxon>Candidatus Accumulibacter</taxon>
    </lineage>
</organism>
<accession>A0A5S4EQP9</accession>
<evidence type="ECO:0000313" key="3">
    <source>
        <dbReference type="Proteomes" id="UP000306324"/>
    </source>
</evidence>
<proteinExistence type="predicted"/>
<feature type="domain" description="DUF4351" evidence="1">
    <location>
        <begin position="2"/>
        <end position="44"/>
    </location>
</feature>
<dbReference type="AlphaFoldDB" id="A0A5S4EQP9"/>
<gene>
    <name evidence="2" type="ORF">ACCUM_2886</name>
</gene>
<dbReference type="Pfam" id="PF14261">
    <property type="entry name" value="DUF4351"/>
    <property type="match status" value="1"/>
</dbReference>
<evidence type="ECO:0000313" key="2">
    <source>
        <dbReference type="EMBL" id="TMQ77685.1"/>
    </source>
</evidence>
<comment type="caution">
    <text evidence="2">The sequence shown here is derived from an EMBL/GenBank/DDBJ whole genome shotgun (WGS) entry which is preliminary data.</text>
</comment>
<protein>
    <recommendedName>
        <fullName evidence="1">DUF4351 domain-containing protein</fullName>
    </recommendedName>
</protein>
<dbReference type="InterPro" id="IPR025587">
    <property type="entry name" value="DUF4351"/>
</dbReference>
<reference evidence="2 3" key="1">
    <citation type="submission" date="2019-04" db="EMBL/GenBank/DDBJ databases">
        <title>A novel phosphate-accumulating bacterium identified in bioreactor for phosphate removal from wastewater.</title>
        <authorList>
            <person name="Kotlyarov R.Y."/>
            <person name="Beletsky A.V."/>
            <person name="Kallistova A.Y."/>
            <person name="Dorofeev A.G."/>
            <person name="Nikolaev Y.Y."/>
            <person name="Pimenov N.V."/>
            <person name="Ravin N.V."/>
            <person name="Mardanov A.V."/>
        </authorList>
    </citation>
    <scope>NUCLEOTIDE SEQUENCE [LARGE SCALE GENOMIC DNA]</scope>
    <source>
        <strain evidence="2 3">Bin19</strain>
    </source>
</reference>
<dbReference type="Proteomes" id="UP000306324">
    <property type="component" value="Unassembled WGS sequence"/>
</dbReference>